<dbReference type="Gene3D" id="3.40.50.300">
    <property type="entry name" value="P-loop containing nucleotide triphosphate hydrolases"/>
    <property type="match status" value="1"/>
</dbReference>
<evidence type="ECO:0000259" key="7">
    <source>
        <dbReference type="Pfam" id="PF00005"/>
    </source>
</evidence>
<reference evidence="8 9" key="1">
    <citation type="submission" date="2015-12" db="EMBL/GenBank/DDBJ databases">
        <title>Genome sequence of the marine Rhodobacteraceae strain O3.65, Candidatus Tritonibacter horizontis.</title>
        <authorList>
            <person name="Poehlein A."/>
            <person name="Giebel H.A."/>
            <person name="Voget S."/>
            <person name="Brinkhoff T."/>
        </authorList>
    </citation>
    <scope>NUCLEOTIDE SEQUENCE [LARGE SCALE GENOMIC DNA]</scope>
    <source>
        <strain evidence="8 9">O3.65</strain>
    </source>
</reference>
<evidence type="ECO:0000313" key="9">
    <source>
        <dbReference type="Proteomes" id="UP000068382"/>
    </source>
</evidence>
<accession>A0A132C1Z5</accession>
<dbReference type="PATRIC" id="fig|1768241.3.peg.576"/>
<dbReference type="AlphaFoldDB" id="A0A132C1Z5"/>
<keyword evidence="5" id="KW-1278">Translocase</keyword>
<proteinExistence type="predicted"/>
<evidence type="ECO:0000256" key="6">
    <source>
        <dbReference type="ARBA" id="ARBA00023136"/>
    </source>
</evidence>
<keyword evidence="4 8" id="KW-0067">ATP-binding</keyword>
<dbReference type="GO" id="GO:0005524">
    <property type="term" value="F:ATP binding"/>
    <property type="evidence" value="ECO:0007669"/>
    <property type="project" value="UniProtKB-KW"/>
</dbReference>
<dbReference type="InterPro" id="IPR050107">
    <property type="entry name" value="ABC_carbohydrate_import_ATPase"/>
</dbReference>
<dbReference type="SUPFAM" id="SSF52540">
    <property type="entry name" value="P-loop containing nucleoside triphosphate hydrolases"/>
    <property type="match status" value="1"/>
</dbReference>
<dbReference type="EMBL" id="LPUY01000012">
    <property type="protein sequence ID" value="KUP94641.1"/>
    <property type="molecule type" value="Genomic_DNA"/>
</dbReference>
<dbReference type="Proteomes" id="UP000068382">
    <property type="component" value="Unassembled WGS sequence"/>
</dbReference>
<evidence type="ECO:0000256" key="4">
    <source>
        <dbReference type="ARBA" id="ARBA00022840"/>
    </source>
</evidence>
<keyword evidence="3" id="KW-0547">Nucleotide-binding</keyword>
<dbReference type="Pfam" id="PF00005">
    <property type="entry name" value="ABC_tran"/>
    <property type="match status" value="1"/>
</dbReference>
<evidence type="ECO:0000256" key="5">
    <source>
        <dbReference type="ARBA" id="ARBA00022967"/>
    </source>
</evidence>
<organism evidence="8 9">
    <name type="scientific">Tritonibacter horizontis</name>
    <dbReference type="NCBI Taxonomy" id="1768241"/>
    <lineage>
        <taxon>Bacteria</taxon>
        <taxon>Pseudomonadati</taxon>
        <taxon>Pseudomonadota</taxon>
        <taxon>Alphaproteobacteria</taxon>
        <taxon>Rhodobacterales</taxon>
        <taxon>Paracoccaceae</taxon>
        <taxon>Tritonibacter</taxon>
    </lineage>
</organism>
<evidence type="ECO:0000256" key="3">
    <source>
        <dbReference type="ARBA" id="ARBA00022741"/>
    </source>
</evidence>
<protein>
    <submittedName>
        <fullName evidence="8">Xylose import ATP-binding protein XylG</fullName>
        <ecNumber evidence="8">3.6.3.17</ecNumber>
    </submittedName>
</protein>
<keyword evidence="6" id="KW-0472">Membrane</keyword>
<dbReference type="EC" id="3.6.3.17" evidence="8"/>
<dbReference type="PANTHER" id="PTHR43790">
    <property type="entry name" value="CARBOHYDRATE TRANSPORT ATP-BINDING PROTEIN MG119-RELATED"/>
    <property type="match status" value="1"/>
</dbReference>
<dbReference type="PANTHER" id="PTHR43790:SF3">
    <property type="entry name" value="D-ALLOSE IMPORT ATP-BINDING PROTEIN ALSA-RELATED"/>
    <property type="match status" value="1"/>
</dbReference>
<dbReference type="InterPro" id="IPR027417">
    <property type="entry name" value="P-loop_NTPase"/>
</dbReference>
<dbReference type="InterPro" id="IPR003439">
    <property type="entry name" value="ABC_transporter-like_ATP-bd"/>
</dbReference>
<evidence type="ECO:0000256" key="2">
    <source>
        <dbReference type="ARBA" id="ARBA00022475"/>
    </source>
</evidence>
<comment type="caution">
    <text evidence="8">The sequence shown here is derived from an EMBL/GenBank/DDBJ whole genome shotgun (WGS) entry which is preliminary data.</text>
</comment>
<evidence type="ECO:0000256" key="1">
    <source>
        <dbReference type="ARBA" id="ARBA00022448"/>
    </source>
</evidence>
<gene>
    <name evidence="8" type="primary">xylG_1</name>
    <name evidence="8" type="ORF">TRIHO_05670</name>
</gene>
<keyword evidence="8" id="KW-0378">Hydrolase</keyword>
<keyword evidence="1" id="KW-0813">Transport</keyword>
<keyword evidence="2" id="KW-1003">Cell membrane</keyword>
<feature type="domain" description="ABC transporter" evidence="7">
    <location>
        <begin position="6"/>
        <end position="42"/>
    </location>
</feature>
<keyword evidence="9" id="KW-1185">Reference proteome</keyword>
<sequence>MRLKASSLDAPITSLSGGNQQKVVLTRWLASDLKVLILDEPTRGIDVGARSEIYDLIRSLTDTQGLGVIVISSELPELLGLSDRVLVMAEGGIRAAFDRSQATEQNIMAAAIPLGQRTAGAQLEGADQ</sequence>
<name>A0A132C1Z5_9RHOB</name>
<evidence type="ECO:0000313" key="8">
    <source>
        <dbReference type="EMBL" id="KUP94641.1"/>
    </source>
</evidence>
<dbReference type="GO" id="GO:0016887">
    <property type="term" value="F:ATP hydrolysis activity"/>
    <property type="evidence" value="ECO:0007669"/>
    <property type="project" value="InterPro"/>
</dbReference>